<dbReference type="GO" id="GO:0009097">
    <property type="term" value="P:isoleucine biosynthetic process"/>
    <property type="evidence" value="ECO:0007669"/>
    <property type="project" value="TreeGrafter"/>
</dbReference>
<dbReference type="Pfam" id="PF00291">
    <property type="entry name" value="PALP"/>
    <property type="match status" value="1"/>
</dbReference>
<protein>
    <recommendedName>
        <fullName evidence="3">L-serine ammonia-lyase</fullName>
        <ecNumber evidence="3">4.3.1.17</ecNumber>
    </recommendedName>
</protein>
<reference evidence="8" key="1">
    <citation type="submission" date="2023-02" db="EMBL/GenBank/DDBJ databases">
        <title>Tahibacter soli sp. nov. isolated from soil.</title>
        <authorList>
            <person name="Baek J.H."/>
            <person name="Lee J.K."/>
            <person name="Choi D.G."/>
            <person name="Jeon C.O."/>
        </authorList>
    </citation>
    <scope>NUCLEOTIDE SEQUENCE</scope>
    <source>
        <strain evidence="8">BL</strain>
    </source>
</reference>
<evidence type="ECO:0000256" key="3">
    <source>
        <dbReference type="ARBA" id="ARBA00012093"/>
    </source>
</evidence>
<comment type="cofactor">
    <cofactor evidence="1">
        <name>pyridoxal 5'-phosphate</name>
        <dbReference type="ChEBI" id="CHEBI:597326"/>
    </cofactor>
</comment>
<evidence type="ECO:0000256" key="1">
    <source>
        <dbReference type="ARBA" id="ARBA00001933"/>
    </source>
</evidence>
<dbReference type="GO" id="GO:0006567">
    <property type="term" value="P:L-threonine catabolic process"/>
    <property type="evidence" value="ECO:0007669"/>
    <property type="project" value="TreeGrafter"/>
</dbReference>
<evidence type="ECO:0000313" key="9">
    <source>
        <dbReference type="Proteomes" id="UP001139971"/>
    </source>
</evidence>
<dbReference type="SUPFAM" id="SSF53686">
    <property type="entry name" value="Tryptophan synthase beta subunit-like PLP-dependent enzymes"/>
    <property type="match status" value="1"/>
</dbReference>
<dbReference type="RefSeq" id="WP_263545505.1">
    <property type="nucleotide sequence ID" value="NZ_JAOVZO020000017.1"/>
</dbReference>
<sequence length="329" mass="34728">MTAHTELADSYHDETSVFDSTPVAPAMPAPLHIVTPLIRARVHHLSVGFKLDNLQPARSFKLRGIGRLCQHYAARGVQRFVCSSAGNAGYAVAWAGRALGIPVTVVIPETTLPFMRTRIAALGAEVRCEGRVWDDANAAALELAQAPDTAYIPPFDHPLLWEGHASLVVELARQCDEAPDAILVAVGGGGLLLGVLEGLRRVGWRHTRVIAAEPEGSASLAPSLAQGKVVELASPKSVATSLCVRRIAPALIDACRGGTVVPVTVSDAEAENACVRFAEEHGQMIEPACGTALAPLYANHPSLAGMRRVVAVVCGGQVVTLRQLADWGC</sequence>
<dbReference type="GO" id="GO:0003941">
    <property type="term" value="F:L-serine ammonia-lyase activity"/>
    <property type="evidence" value="ECO:0007669"/>
    <property type="project" value="UniProtKB-EC"/>
</dbReference>
<evidence type="ECO:0000256" key="4">
    <source>
        <dbReference type="ARBA" id="ARBA00022898"/>
    </source>
</evidence>
<dbReference type="EMBL" id="JAOVZO020000017">
    <property type="protein sequence ID" value="MDC8013296.1"/>
    <property type="molecule type" value="Genomic_DNA"/>
</dbReference>
<gene>
    <name evidence="8" type="ORF">OD750_012175</name>
</gene>
<comment type="similarity">
    <text evidence="2">Belongs to the serine/threonine dehydratase family.</text>
</comment>
<dbReference type="PANTHER" id="PTHR48078:SF2">
    <property type="entry name" value="CATABOLIC L-SERINE_THREONINE DEHYDRATASE"/>
    <property type="match status" value="1"/>
</dbReference>
<dbReference type="InterPro" id="IPR050147">
    <property type="entry name" value="Ser/Thr_Dehydratase"/>
</dbReference>
<dbReference type="InterPro" id="IPR036052">
    <property type="entry name" value="TrpB-like_PALP_sf"/>
</dbReference>
<feature type="domain" description="Tryptophan synthase beta chain-like PALP" evidence="7">
    <location>
        <begin position="32"/>
        <end position="315"/>
    </location>
</feature>
<evidence type="ECO:0000313" key="8">
    <source>
        <dbReference type="EMBL" id="MDC8013296.1"/>
    </source>
</evidence>
<evidence type="ECO:0000256" key="2">
    <source>
        <dbReference type="ARBA" id="ARBA00010869"/>
    </source>
</evidence>
<dbReference type="Gene3D" id="3.40.50.1100">
    <property type="match status" value="2"/>
</dbReference>
<dbReference type="EC" id="4.3.1.17" evidence="3"/>
<dbReference type="Proteomes" id="UP001139971">
    <property type="component" value="Unassembled WGS sequence"/>
</dbReference>
<dbReference type="InterPro" id="IPR001926">
    <property type="entry name" value="TrpB-like_PALP"/>
</dbReference>
<dbReference type="AlphaFoldDB" id="A0A9X3YJ36"/>
<keyword evidence="5" id="KW-0456">Lyase</keyword>
<accession>A0A9X3YJ36</accession>
<proteinExistence type="inferred from homology"/>
<dbReference type="PANTHER" id="PTHR48078">
    <property type="entry name" value="THREONINE DEHYDRATASE, MITOCHONDRIAL-RELATED"/>
    <property type="match status" value="1"/>
</dbReference>
<keyword evidence="9" id="KW-1185">Reference proteome</keyword>
<keyword evidence="4" id="KW-0663">Pyridoxal phosphate</keyword>
<comment type="catalytic activity">
    <reaction evidence="6">
        <text>L-serine = pyruvate + NH4(+)</text>
        <dbReference type="Rhea" id="RHEA:19169"/>
        <dbReference type="ChEBI" id="CHEBI:15361"/>
        <dbReference type="ChEBI" id="CHEBI:28938"/>
        <dbReference type="ChEBI" id="CHEBI:33384"/>
        <dbReference type="EC" id="4.3.1.17"/>
    </reaction>
</comment>
<evidence type="ECO:0000256" key="5">
    <source>
        <dbReference type="ARBA" id="ARBA00023239"/>
    </source>
</evidence>
<evidence type="ECO:0000256" key="6">
    <source>
        <dbReference type="ARBA" id="ARBA00049406"/>
    </source>
</evidence>
<comment type="caution">
    <text evidence="8">The sequence shown here is derived from an EMBL/GenBank/DDBJ whole genome shotgun (WGS) entry which is preliminary data.</text>
</comment>
<dbReference type="GO" id="GO:0004794">
    <property type="term" value="F:threonine deaminase activity"/>
    <property type="evidence" value="ECO:0007669"/>
    <property type="project" value="TreeGrafter"/>
</dbReference>
<evidence type="ECO:0000259" key="7">
    <source>
        <dbReference type="Pfam" id="PF00291"/>
    </source>
</evidence>
<dbReference type="GO" id="GO:0006565">
    <property type="term" value="P:L-serine catabolic process"/>
    <property type="evidence" value="ECO:0007669"/>
    <property type="project" value="TreeGrafter"/>
</dbReference>
<organism evidence="8 9">
    <name type="scientific">Tahibacter soli</name>
    <dbReference type="NCBI Taxonomy" id="2983605"/>
    <lineage>
        <taxon>Bacteria</taxon>
        <taxon>Pseudomonadati</taxon>
        <taxon>Pseudomonadota</taxon>
        <taxon>Gammaproteobacteria</taxon>
        <taxon>Lysobacterales</taxon>
        <taxon>Rhodanobacteraceae</taxon>
        <taxon>Tahibacter</taxon>
    </lineage>
</organism>
<name>A0A9X3YJ36_9GAMM</name>